<dbReference type="PANTHER" id="PTHR11717:SF31">
    <property type="entry name" value="LOW MOLECULAR WEIGHT PROTEIN-TYROSINE-PHOSPHATASE ETP-RELATED"/>
    <property type="match status" value="1"/>
</dbReference>
<reference evidence="7" key="1">
    <citation type="submission" date="2019-09" db="EMBL/GenBank/DDBJ databases">
        <title>Mumia zhuanghuii sp. nov. isolated from the intestinal contents of plateau pika (Ochotona curzoniae) in the Qinghai-Tibet plateau of China.</title>
        <authorList>
            <person name="Tian Z."/>
        </authorList>
    </citation>
    <scope>NUCLEOTIDE SEQUENCE [LARGE SCALE GENOMIC DNA]</scope>
    <source>
        <strain evidence="7">L-031</strain>
    </source>
</reference>
<evidence type="ECO:0000256" key="3">
    <source>
        <dbReference type="ARBA" id="ARBA00022912"/>
    </source>
</evidence>
<evidence type="ECO:0000256" key="4">
    <source>
        <dbReference type="PIRSR" id="PIRSR617867-1"/>
    </source>
</evidence>
<evidence type="ECO:0000313" key="6">
    <source>
        <dbReference type="EMBL" id="QEW02161.1"/>
    </source>
</evidence>
<evidence type="ECO:0000256" key="2">
    <source>
        <dbReference type="ARBA" id="ARBA00022801"/>
    </source>
</evidence>
<dbReference type="Pfam" id="PF01451">
    <property type="entry name" value="LMWPc"/>
    <property type="match status" value="1"/>
</dbReference>
<proteinExistence type="inferred from homology"/>
<keyword evidence="3" id="KW-0904">Protein phosphatase</keyword>
<dbReference type="Gene3D" id="3.40.50.2300">
    <property type="match status" value="1"/>
</dbReference>
<sequence length="216" mass="23447">MLDLDLSGLFAPRGDRPSSPTIEILTVCTGNICRSPLAEQVLRTRLRPLDVTVASAGTHAMIDSPMPPEAARMAASLGVAPDDSAAHRGRWLSERELVSPDLVLAMTREHRRDIVELAPARVRSTFTVREFERLATGLPDAELRQAADAAGTDPHVRVRAALSLLTSRRGEAAPAAASDDDVIDPYRRSWETYQRSTAQLLPGLAEVVRVLQVLLG</sequence>
<dbReference type="PRINTS" id="PR00719">
    <property type="entry name" value="LMWPTPASE"/>
</dbReference>
<dbReference type="Proteomes" id="UP000325516">
    <property type="component" value="Chromosome"/>
</dbReference>
<gene>
    <name evidence="6" type="ORF">F6J85_02965</name>
</gene>
<protein>
    <submittedName>
        <fullName evidence="6">Low molecular weight phosphatase family protein</fullName>
    </submittedName>
</protein>
<keyword evidence="2" id="KW-0378">Hydrolase</keyword>
<dbReference type="KEGG" id="mlz:F6J85_02965"/>
<dbReference type="GO" id="GO:0004725">
    <property type="term" value="F:protein tyrosine phosphatase activity"/>
    <property type="evidence" value="ECO:0007669"/>
    <property type="project" value="InterPro"/>
</dbReference>
<feature type="active site" evidence="4">
    <location>
        <position position="34"/>
    </location>
</feature>
<dbReference type="InterPro" id="IPR036196">
    <property type="entry name" value="Ptyr_pPase_sf"/>
</dbReference>
<evidence type="ECO:0000256" key="1">
    <source>
        <dbReference type="ARBA" id="ARBA00011063"/>
    </source>
</evidence>
<dbReference type="SMART" id="SM00226">
    <property type="entry name" value="LMWPc"/>
    <property type="match status" value="1"/>
</dbReference>
<dbReference type="AlphaFoldDB" id="A0A5J6L118"/>
<evidence type="ECO:0000259" key="5">
    <source>
        <dbReference type="SMART" id="SM00226"/>
    </source>
</evidence>
<comment type="similarity">
    <text evidence="1">Belongs to the low molecular weight phosphotyrosine protein phosphatase family.</text>
</comment>
<dbReference type="RefSeq" id="WP_150923761.1">
    <property type="nucleotide sequence ID" value="NZ_CP044232.1"/>
</dbReference>
<dbReference type="SUPFAM" id="SSF52788">
    <property type="entry name" value="Phosphotyrosine protein phosphatases I"/>
    <property type="match status" value="1"/>
</dbReference>
<feature type="active site" description="Nucleophile" evidence="4">
    <location>
        <position position="28"/>
    </location>
</feature>
<dbReference type="EMBL" id="CP044232">
    <property type="protein sequence ID" value="QEW02161.1"/>
    <property type="molecule type" value="Genomic_DNA"/>
</dbReference>
<name>A0A5J6L118_9MICO</name>
<accession>A0A5J6L118</accession>
<evidence type="ECO:0000313" key="7">
    <source>
        <dbReference type="Proteomes" id="UP000325516"/>
    </source>
</evidence>
<dbReference type="InterPro" id="IPR050438">
    <property type="entry name" value="LMW_PTPase"/>
</dbReference>
<feature type="domain" description="Phosphotyrosine protein phosphatase I" evidence="5">
    <location>
        <begin position="22"/>
        <end position="210"/>
    </location>
</feature>
<dbReference type="PANTHER" id="PTHR11717">
    <property type="entry name" value="LOW MOLECULAR WEIGHT PROTEIN TYROSINE PHOSPHATASE"/>
    <property type="match status" value="1"/>
</dbReference>
<dbReference type="InterPro" id="IPR017867">
    <property type="entry name" value="Tyr_phospatase_low_mol_wt"/>
</dbReference>
<dbReference type="InterPro" id="IPR023485">
    <property type="entry name" value="Ptyr_pPase"/>
</dbReference>
<keyword evidence="7" id="KW-1185">Reference proteome</keyword>
<organism evidence="6 7">
    <name type="scientific">Microbacterium lushaniae</name>
    <dbReference type="NCBI Taxonomy" id="2614639"/>
    <lineage>
        <taxon>Bacteria</taxon>
        <taxon>Bacillati</taxon>
        <taxon>Actinomycetota</taxon>
        <taxon>Actinomycetes</taxon>
        <taxon>Micrococcales</taxon>
        <taxon>Microbacteriaceae</taxon>
        <taxon>Microbacterium</taxon>
    </lineage>
</organism>